<accession>A0A344UN49</accession>
<evidence type="ECO:0000256" key="14">
    <source>
        <dbReference type="ARBA" id="ARBA00022884"/>
    </source>
</evidence>
<comment type="subunit">
    <text evidence="16">Homotetramer formed by a dimer of dimers.</text>
</comment>
<evidence type="ECO:0000256" key="1">
    <source>
        <dbReference type="ARBA" id="ARBA00005663"/>
    </source>
</evidence>
<comment type="similarity">
    <text evidence="1">Belongs to the RNase E/G family. RNase G subfamily.</text>
</comment>
<gene>
    <name evidence="16" type="primary">rne</name>
    <name evidence="19" type="ORF">DK843_21790</name>
</gene>
<dbReference type="PROSITE" id="PS50126">
    <property type="entry name" value="S1"/>
    <property type="match status" value="1"/>
</dbReference>
<evidence type="ECO:0000256" key="6">
    <source>
        <dbReference type="ARBA" id="ARBA00022694"/>
    </source>
</evidence>
<dbReference type="KEGG" id="chrb:DK843_21790"/>
<sequence>MKRMLFNATQAEELRVAIVDGQKLVDLDIETVGKEQRKGNIYKGVITRIEPSLEACFVDYGTERHGFLPFKEVSRSYFQGYEGGRPRIQDVLREGMEVVVQVEKDERGNKGAALTTYISLAGRYLVLMPNNPRGGGVSRRIEGEERQELKDLLGQLEVPHGMSLIARTAGIGRNLEELQWDLGYLMQLWRAIEGAAGAQSAPFLILQEGSLVIRAIRDYFHPDIGEVLIDTEEIHDQARQFMSHVMPNMLSRVKVYKDHVPLFSRFQIEHQIETAFSRSVQLPSGGAIVIDHTEALVSIDVNSARATKGADIEETAVKTNLEAAEEIARQLRLRDLGGLVVIDFIDMENPKNQRDVENRLRDVLKHDRARVQMGKLSRFGLLELSRQRLQPSLGETSHEPCPRCHGIGFIRGTESSALHILRIIQEEAMKENTGAVHAQVPVDVATFLLNEKRAEIHSIEERLDVDVVLIPNIHLETPHYKIVRVRHDDVAELGEAPSYTRVEVQEEDVITNFGQEKPKVERQEAAVKGITPQQPAPSVSAAAAKPAVQTGLFAGIASWFKGLFAEPEQAPAQDAKKKPAQSSSRGNEQRGNRQRQQERRAGGQARREHEQRRHVQQDEVKPRRQDERKDGERAERKEAPSRDREERNEQPREPRGNRRREREAREPREAKEVREQAPREERVVADKQDKPQQEPRRRQQPPAAAAPVEAEKPTVQDEWRAEGLEGEQAEQQERGERRRRRSRRDRRRDAPDAQQEGIAEASSEPAAAAAAAVAVETAVEAAESKPQLADVAPVQAEVVAEAVVEAPVAAVEPMREAEAVVPAAVEQEQVPAQVQVAETEPVVAELAPQAEAVVVAVAEPVEAVVEAVAVQAPAAEVEAEAIIVPVETKPAAEESKQLDLGGLVMVATKPASNQVEPAAEPMVPHGPRRRDVAAAAVEAAAPAQLVQVETRNG</sequence>
<dbReference type="EC" id="3.1.26.12" evidence="16"/>
<dbReference type="NCBIfam" id="TIGR00757">
    <property type="entry name" value="RNaseEG"/>
    <property type="match status" value="1"/>
</dbReference>
<evidence type="ECO:0000256" key="4">
    <source>
        <dbReference type="ARBA" id="ARBA00022519"/>
    </source>
</evidence>
<comment type="catalytic activity">
    <reaction evidence="16">
        <text>Endonucleolytic cleavage of single-stranded RNA in A- and U-rich regions.</text>
        <dbReference type="EC" id="3.1.26.12"/>
    </reaction>
</comment>
<dbReference type="Pfam" id="PF00575">
    <property type="entry name" value="S1"/>
    <property type="match status" value="1"/>
</dbReference>
<evidence type="ECO:0000313" key="20">
    <source>
        <dbReference type="Proteomes" id="UP000252038"/>
    </source>
</evidence>
<evidence type="ECO:0000256" key="2">
    <source>
        <dbReference type="ARBA" id="ARBA00022475"/>
    </source>
</evidence>
<feature type="compositionally biased region" description="Basic and acidic residues" evidence="17">
    <location>
        <begin position="587"/>
        <end position="697"/>
    </location>
</feature>
<keyword evidence="8 16" id="KW-0479">Metal-binding</keyword>
<keyword evidence="13 16" id="KW-0460">Magnesium</keyword>
<evidence type="ECO:0000256" key="8">
    <source>
        <dbReference type="ARBA" id="ARBA00022723"/>
    </source>
</evidence>
<dbReference type="SMART" id="SM00316">
    <property type="entry name" value="S1"/>
    <property type="match status" value="1"/>
</dbReference>
<dbReference type="InterPro" id="IPR028878">
    <property type="entry name" value="RNase_E"/>
</dbReference>
<evidence type="ECO:0000259" key="18">
    <source>
        <dbReference type="PROSITE" id="PS50126"/>
    </source>
</evidence>
<feature type="compositionally biased region" description="Basic and acidic residues" evidence="17">
    <location>
        <begin position="516"/>
        <end position="525"/>
    </location>
</feature>
<dbReference type="GO" id="GO:0019843">
    <property type="term" value="F:rRNA binding"/>
    <property type="evidence" value="ECO:0007669"/>
    <property type="project" value="UniProtKB-KW"/>
</dbReference>
<evidence type="ECO:0000256" key="7">
    <source>
        <dbReference type="ARBA" id="ARBA00022722"/>
    </source>
</evidence>
<evidence type="ECO:0000256" key="11">
    <source>
        <dbReference type="ARBA" id="ARBA00022801"/>
    </source>
</evidence>
<keyword evidence="12 16" id="KW-0862">Zinc</keyword>
<dbReference type="GO" id="GO:0008270">
    <property type="term" value="F:zinc ion binding"/>
    <property type="evidence" value="ECO:0007669"/>
    <property type="project" value="UniProtKB-UniRule"/>
</dbReference>
<comment type="function">
    <text evidence="16">Endoribonuclease that plays a central role in RNA processing and decay. Required for the maturation of 5S and 16S rRNAs and the majority of tRNAs. Also involved in the degradation of most mRNAs.</text>
</comment>
<dbReference type="GO" id="GO:0009898">
    <property type="term" value="C:cytoplasmic side of plasma membrane"/>
    <property type="evidence" value="ECO:0007669"/>
    <property type="project" value="UniProtKB-UniRule"/>
</dbReference>
<keyword evidence="9 16" id="KW-0699">rRNA-binding</keyword>
<comment type="cofactor">
    <cofactor evidence="16">
        <name>Mg(2+)</name>
        <dbReference type="ChEBI" id="CHEBI:18420"/>
    </cofactor>
    <text evidence="16">Binds 1 Mg(2+) ion per subunit.</text>
</comment>
<evidence type="ECO:0000256" key="10">
    <source>
        <dbReference type="ARBA" id="ARBA00022759"/>
    </source>
</evidence>
<dbReference type="GO" id="GO:0008995">
    <property type="term" value="F:ribonuclease E activity"/>
    <property type="evidence" value="ECO:0007669"/>
    <property type="project" value="UniProtKB-EC"/>
</dbReference>
<reference evidence="19 20" key="1">
    <citation type="submission" date="2018-05" db="EMBL/GenBank/DDBJ databases">
        <title>Genome sequencing, assembly and analysis of the novel insecticidal bacterium, Chromobacterium phragmitis.</title>
        <authorList>
            <person name="Sparks M.E."/>
            <person name="Blackburn M.B."/>
            <person name="Gundersen-Rindal D.E."/>
        </authorList>
    </citation>
    <scope>NUCLEOTIDE SEQUENCE [LARGE SCALE GENOMIC DNA]</scope>
    <source>
        <strain evidence="19">IIBBL 274-1</strain>
    </source>
</reference>
<feature type="compositionally biased region" description="Low complexity" evidence="17">
    <location>
        <begin position="752"/>
        <end position="768"/>
    </location>
</feature>
<dbReference type="EMBL" id="CP029554">
    <property type="protein sequence ID" value="AXE36697.1"/>
    <property type="molecule type" value="Genomic_DNA"/>
</dbReference>
<dbReference type="Pfam" id="PF20833">
    <property type="entry name" value="RNase_E_G_Thio"/>
    <property type="match status" value="1"/>
</dbReference>
<feature type="domain" description="S1 motif" evidence="18">
    <location>
        <begin position="39"/>
        <end position="117"/>
    </location>
</feature>
<keyword evidence="6 16" id="KW-0819">tRNA processing</keyword>
<dbReference type="PANTHER" id="PTHR30001:SF1">
    <property type="entry name" value="RIBONUCLEASE E_G-LIKE PROTEIN, CHLOROPLASTIC"/>
    <property type="match status" value="1"/>
</dbReference>
<keyword evidence="4 16" id="KW-0997">Cell inner membrane</keyword>
<dbReference type="GO" id="GO:0006402">
    <property type="term" value="P:mRNA catabolic process"/>
    <property type="evidence" value="ECO:0007669"/>
    <property type="project" value="UniProtKB-UniRule"/>
</dbReference>
<evidence type="ECO:0000256" key="12">
    <source>
        <dbReference type="ARBA" id="ARBA00022833"/>
    </source>
</evidence>
<evidence type="ECO:0000256" key="5">
    <source>
        <dbReference type="ARBA" id="ARBA00022552"/>
    </source>
</evidence>
<keyword evidence="14 16" id="KW-0694">RNA-binding</keyword>
<feature type="binding site" evidence="16">
    <location>
        <position position="300"/>
    </location>
    <ligand>
        <name>Mg(2+)</name>
        <dbReference type="ChEBI" id="CHEBI:18420"/>
        <note>catalytic</note>
    </ligand>
</feature>
<organism evidence="19 20">
    <name type="scientific">Chromobacterium phragmitis</name>
    <dbReference type="NCBI Taxonomy" id="2202141"/>
    <lineage>
        <taxon>Bacteria</taxon>
        <taxon>Pseudomonadati</taxon>
        <taxon>Pseudomonadota</taxon>
        <taxon>Betaproteobacteria</taxon>
        <taxon>Neisseriales</taxon>
        <taxon>Chromobacteriaceae</taxon>
        <taxon>Chromobacterium</taxon>
    </lineage>
</organism>
<dbReference type="Gene3D" id="2.40.50.140">
    <property type="entry name" value="Nucleic acid-binding proteins"/>
    <property type="match status" value="1"/>
</dbReference>
<dbReference type="InterPro" id="IPR004659">
    <property type="entry name" value="RNase_E/G"/>
</dbReference>
<dbReference type="GO" id="GO:0008033">
    <property type="term" value="P:tRNA processing"/>
    <property type="evidence" value="ECO:0007669"/>
    <property type="project" value="UniProtKB-UniRule"/>
</dbReference>
<feature type="binding site" evidence="16">
    <location>
        <position position="401"/>
    </location>
    <ligand>
        <name>Zn(2+)</name>
        <dbReference type="ChEBI" id="CHEBI:29105"/>
        <note>ligand shared between dimeric partners</note>
    </ligand>
</feature>
<dbReference type="InterPro" id="IPR048583">
    <property type="entry name" value="RNase_E_G_thioredoxin-like"/>
</dbReference>
<feature type="compositionally biased region" description="Low complexity" evidence="17">
    <location>
        <begin position="532"/>
        <end position="542"/>
    </location>
</feature>
<feature type="compositionally biased region" description="Basic residues" evidence="17">
    <location>
        <begin position="737"/>
        <end position="746"/>
    </location>
</feature>
<dbReference type="RefSeq" id="WP_114074318.1">
    <property type="nucleotide sequence ID" value="NZ_CP029554.1"/>
</dbReference>
<keyword evidence="7 16" id="KW-0540">Nuclease</keyword>
<dbReference type="HAMAP" id="MF_00970">
    <property type="entry name" value="RNase_E"/>
    <property type="match status" value="1"/>
</dbReference>
<evidence type="ECO:0000256" key="13">
    <source>
        <dbReference type="ARBA" id="ARBA00022842"/>
    </source>
</evidence>
<dbReference type="CDD" id="cd04453">
    <property type="entry name" value="S1_RNase_E"/>
    <property type="match status" value="1"/>
</dbReference>
<evidence type="ECO:0000256" key="15">
    <source>
        <dbReference type="ARBA" id="ARBA00023136"/>
    </source>
</evidence>
<keyword evidence="11 16" id="KW-0378">Hydrolase</keyword>
<keyword evidence="16" id="KW-0820">tRNA-binding</keyword>
<dbReference type="GO" id="GO:0005737">
    <property type="term" value="C:cytoplasm"/>
    <property type="evidence" value="ECO:0007669"/>
    <property type="project" value="UniProtKB-SubCell"/>
</dbReference>
<feature type="region of interest" description="Disordered" evidence="17">
    <location>
        <begin position="568"/>
        <end position="768"/>
    </location>
</feature>
<proteinExistence type="inferred from homology"/>
<dbReference type="FunFam" id="2.40.50.140:FF:000040">
    <property type="entry name" value="Ribonuclease E"/>
    <property type="match status" value="1"/>
</dbReference>
<keyword evidence="2 16" id="KW-1003">Cell membrane</keyword>
<evidence type="ECO:0000256" key="16">
    <source>
        <dbReference type="HAMAP-Rule" id="MF_00970"/>
    </source>
</evidence>
<evidence type="ECO:0000313" key="19">
    <source>
        <dbReference type="EMBL" id="AXE36697.1"/>
    </source>
</evidence>
<feature type="region of interest" description="Required for zinc-mediated homotetramerization and catalytic activity" evidence="16">
    <location>
        <begin position="401"/>
        <end position="404"/>
    </location>
</feature>
<comment type="subcellular location">
    <subcellularLocation>
        <location evidence="16">Cytoplasm</location>
    </subcellularLocation>
    <subcellularLocation>
        <location evidence="16">Cell inner membrane</location>
        <topology evidence="16">Peripheral membrane protein</topology>
        <orientation evidence="16">Cytoplasmic side</orientation>
    </subcellularLocation>
</comment>
<dbReference type="Gene3D" id="3.40.1260.20">
    <property type="entry name" value="Ribonuclease E, catalytic domain"/>
    <property type="match status" value="1"/>
</dbReference>
<dbReference type="PANTHER" id="PTHR30001">
    <property type="entry name" value="RIBONUCLEASE"/>
    <property type="match status" value="1"/>
</dbReference>
<dbReference type="SUPFAM" id="SSF50249">
    <property type="entry name" value="Nucleic acid-binding proteins"/>
    <property type="match status" value="1"/>
</dbReference>
<comment type="similarity">
    <text evidence="16">Belongs to the RNase E/G family. RNase E subfamily.</text>
</comment>
<evidence type="ECO:0000256" key="9">
    <source>
        <dbReference type="ARBA" id="ARBA00022730"/>
    </source>
</evidence>
<keyword evidence="3 16" id="KW-0963">Cytoplasm</keyword>
<feature type="compositionally biased region" description="Basic and acidic residues" evidence="17">
    <location>
        <begin position="709"/>
        <end position="723"/>
    </location>
</feature>
<dbReference type="InterPro" id="IPR003029">
    <property type="entry name" value="S1_domain"/>
</dbReference>
<dbReference type="Pfam" id="PF10150">
    <property type="entry name" value="RNase_E_G"/>
    <property type="match status" value="1"/>
</dbReference>
<evidence type="ECO:0000256" key="17">
    <source>
        <dbReference type="SAM" id="MobiDB-lite"/>
    </source>
</evidence>
<dbReference type="Proteomes" id="UP000252038">
    <property type="component" value="Chromosome"/>
</dbReference>
<dbReference type="AlphaFoldDB" id="A0A344UN49"/>
<feature type="binding site" evidence="16">
    <location>
        <position position="404"/>
    </location>
    <ligand>
        <name>Zn(2+)</name>
        <dbReference type="ChEBI" id="CHEBI:29105"/>
        <note>ligand shared between dimeric partners</note>
    </ligand>
</feature>
<dbReference type="GO" id="GO:0000287">
    <property type="term" value="F:magnesium ion binding"/>
    <property type="evidence" value="ECO:0007669"/>
    <property type="project" value="UniProtKB-UniRule"/>
</dbReference>
<feature type="region of interest" description="Disordered" evidence="17">
    <location>
        <begin position="515"/>
        <end position="542"/>
    </location>
</feature>
<protein>
    <recommendedName>
        <fullName evidence="16">Ribonuclease E</fullName>
        <shortName evidence="16">RNase E</shortName>
        <ecNumber evidence="16">3.1.26.12</ecNumber>
    </recommendedName>
</protein>
<feature type="binding site" evidence="16">
    <location>
        <position position="343"/>
    </location>
    <ligand>
        <name>Mg(2+)</name>
        <dbReference type="ChEBI" id="CHEBI:18420"/>
        <note>catalytic</note>
    </ligand>
</feature>
<dbReference type="InterPro" id="IPR012340">
    <property type="entry name" value="NA-bd_OB-fold"/>
</dbReference>
<dbReference type="GO" id="GO:0000049">
    <property type="term" value="F:tRNA binding"/>
    <property type="evidence" value="ECO:0007669"/>
    <property type="project" value="UniProtKB-KW"/>
</dbReference>
<keyword evidence="5 16" id="KW-0698">rRNA processing</keyword>
<keyword evidence="10 16" id="KW-0255">Endonuclease</keyword>
<evidence type="ECO:0000256" key="3">
    <source>
        <dbReference type="ARBA" id="ARBA00022490"/>
    </source>
</evidence>
<keyword evidence="15 16" id="KW-0472">Membrane</keyword>
<name>A0A344UN49_9NEIS</name>
<dbReference type="GO" id="GO:0006364">
    <property type="term" value="P:rRNA processing"/>
    <property type="evidence" value="ECO:0007669"/>
    <property type="project" value="UniProtKB-UniRule"/>
</dbReference>
<dbReference type="InterPro" id="IPR019307">
    <property type="entry name" value="RNA-bd_AU-1/RNase_E/G"/>
</dbReference>
<comment type="cofactor">
    <cofactor evidence="16">
        <name>Zn(2+)</name>
        <dbReference type="ChEBI" id="CHEBI:29105"/>
    </cofactor>
    <text evidence="16">Binds 2 Zn(2+) ions per homotetramer.</text>
</comment>